<keyword evidence="10 17" id="KW-1133">Transmembrane helix</keyword>
<evidence type="ECO:0000256" key="10">
    <source>
        <dbReference type="ARBA" id="ARBA00022989"/>
    </source>
</evidence>
<dbReference type="PANTHER" id="PTHR30622:SF4">
    <property type="entry name" value="UNDECAPRENYL-DIPHOSPHATASE"/>
    <property type="match status" value="1"/>
</dbReference>
<keyword evidence="6 17" id="KW-0812">Transmembrane</keyword>
<comment type="subcellular location">
    <subcellularLocation>
        <location evidence="1 17">Cell membrane</location>
        <topology evidence="1 17">Multi-pass membrane protein</topology>
    </subcellularLocation>
</comment>
<dbReference type="PATRIC" id="fig|1502723.3.peg.1000"/>
<feature type="transmembrane region" description="Helical" evidence="17">
    <location>
        <begin position="326"/>
        <end position="347"/>
    </location>
</feature>
<keyword evidence="20" id="KW-1185">Reference proteome</keyword>
<dbReference type="GO" id="GO:0008360">
    <property type="term" value="P:regulation of cell shape"/>
    <property type="evidence" value="ECO:0007669"/>
    <property type="project" value="UniProtKB-KW"/>
</dbReference>
<dbReference type="Pfam" id="PF02673">
    <property type="entry name" value="BacA"/>
    <property type="match status" value="2"/>
</dbReference>
<name>A0A0D8BHA8_9ACTN</name>
<evidence type="ECO:0000313" key="20">
    <source>
        <dbReference type="Proteomes" id="UP000032545"/>
    </source>
</evidence>
<evidence type="ECO:0000256" key="5">
    <source>
        <dbReference type="ARBA" id="ARBA00022475"/>
    </source>
</evidence>
<evidence type="ECO:0000256" key="4">
    <source>
        <dbReference type="ARBA" id="ARBA00021581"/>
    </source>
</evidence>
<protein>
    <recommendedName>
        <fullName evidence="4 17">Undecaprenyl-diphosphatase</fullName>
        <ecNumber evidence="3 17">3.6.1.27</ecNumber>
    </recommendedName>
    <alternativeName>
        <fullName evidence="15 17">Bacitracin resistance protein</fullName>
    </alternativeName>
    <alternativeName>
        <fullName evidence="14 17">Undecaprenyl pyrophosphate phosphatase</fullName>
    </alternativeName>
</protein>
<keyword evidence="13 17" id="KW-0961">Cell wall biogenesis/degradation</keyword>
<evidence type="ECO:0000256" key="15">
    <source>
        <dbReference type="ARBA" id="ARBA00032932"/>
    </source>
</evidence>
<accession>A0A0D8BHA8</accession>
<dbReference type="Proteomes" id="UP000032545">
    <property type="component" value="Unassembled WGS sequence"/>
</dbReference>
<dbReference type="GO" id="GO:0005886">
    <property type="term" value="C:plasma membrane"/>
    <property type="evidence" value="ECO:0007669"/>
    <property type="project" value="UniProtKB-SubCell"/>
</dbReference>
<evidence type="ECO:0000256" key="9">
    <source>
        <dbReference type="ARBA" id="ARBA00022984"/>
    </source>
</evidence>
<evidence type="ECO:0000256" key="2">
    <source>
        <dbReference type="ARBA" id="ARBA00010621"/>
    </source>
</evidence>
<sequence length="348" mass="36695">MHELTYLQAGVIGLLQGITELFPVSSLGHSVLIPALIGGSWQHLVTENASGNSEGSPYLTFVVGLHVATAAALLVFFRSDWARIIRAFLTTLRTRRIETSAQRLAWLIVAATVPVGIIGLALEHTFRTLFAKPLAAALFLTANGMILLAGERLRRRSEQRAGKHQASAKAEPATVPLTVPAPATVPTQTTIAPGGRATGGRATGRHTTAPRGGLVVAEHRSLDTLAYREAGVIGLFQTLALLAGISRSGITMVAGLLRGLDHEDAARFSFLLATPVILAAGLLKLPALAGPAGDGIRGQVILGALVAGIAAYLSIRFLVRYFETRTLTAFAIYCLLMGALCTVRFVVA</sequence>
<evidence type="ECO:0000256" key="14">
    <source>
        <dbReference type="ARBA" id="ARBA00032707"/>
    </source>
</evidence>
<evidence type="ECO:0000256" key="11">
    <source>
        <dbReference type="ARBA" id="ARBA00023136"/>
    </source>
</evidence>
<dbReference type="PANTHER" id="PTHR30622">
    <property type="entry name" value="UNDECAPRENYL-DIPHOSPHATASE"/>
    <property type="match status" value="1"/>
</dbReference>
<evidence type="ECO:0000256" key="6">
    <source>
        <dbReference type="ARBA" id="ARBA00022692"/>
    </source>
</evidence>
<feature type="transmembrane region" description="Helical" evidence="17">
    <location>
        <begin position="300"/>
        <end position="319"/>
    </location>
</feature>
<dbReference type="RefSeq" id="WP_044884762.1">
    <property type="nucleotide sequence ID" value="NZ_JYFN01000012.1"/>
</dbReference>
<comment type="caution">
    <text evidence="19">The sequence shown here is derived from an EMBL/GenBank/DDBJ whole genome shotgun (WGS) entry which is preliminary data.</text>
</comment>
<reference evidence="19 20" key="2">
    <citation type="journal article" date="2016" name="Genome Announc.">
        <title>Permanent Draft Genome Sequences for Two Variants of Frankia sp. Strain CpI1, the First Frankia Strain Isolated from Root Nodules of Comptonia peregrina.</title>
        <authorList>
            <person name="Oshone R."/>
            <person name="Hurst S.G.IV."/>
            <person name="Abebe-Akele F."/>
            <person name="Simpson S."/>
            <person name="Morris K."/>
            <person name="Thomas W.K."/>
            <person name="Tisa L.S."/>
        </authorList>
    </citation>
    <scope>NUCLEOTIDE SEQUENCE [LARGE SCALE GENOMIC DNA]</scope>
    <source>
        <strain evidence="20">CpI1-S</strain>
    </source>
</reference>
<comment type="miscellaneous">
    <text evidence="17">Bacitracin is thought to be involved in the inhibition of peptidoglycan synthesis by sequestering undecaprenyl diphosphate, thereby reducing the pool of lipid carrier available.</text>
</comment>
<dbReference type="GO" id="GO:0050380">
    <property type="term" value="F:undecaprenyl-diphosphatase activity"/>
    <property type="evidence" value="ECO:0007669"/>
    <property type="project" value="UniProtKB-UniRule"/>
</dbReference>
<feature type="transmembrane region" description="Helical" evidence="17">
    <location>
        <begin position="104"/>
        <end position="122"/>
    </location>
</feature>
<dbReference type="EC" id="3.6.1.27" evidence="3 17"/>
<evidence type="ECO:0000313" key="19">
    <source>
        <dbReference type="EMBL" id="KJE23668.1"/>
    </source>
</evidence>
<organism evidence="19 20">
    <name type="scientific">Frankia torreyi</name>
    <dbReference type="NCBI Taxonomy" id="1856"/>
    <lineage>
        <taxon>Bacteria</taxon>
        <taxon>Bacillati</taxon>
        <taxon>Actinomycetota</taxon>
        <taxon>Actinomycetes</taxon>
        <taxon>Frankiales</taxon>
        <taxon>Frankiaceae</taxon>
        <taxon>Frankia</taxon>
    </lineage>
</organism>
<keyword evidence="12 17" id="KW-0046">Antibiotic resistance</keyword>
<evidence type="ECO:0000256" key="1">
    <source>
        <dbReference type="ARBA" id="ARBA00004651"/>
    </source>
</evidence>
<dbReference type="InterPro" id="IPR003824">
    <property type="entry name" value="UppP"/>
</dbReference>
<feature type="transmembrane region" description="Helical" evidence="17">
    <location>
        <begin position="58"/>
        <end position="77"/>
    </location>
</feature>
<feature type="transmembrane region" description="Helical" evidence="17">
    <location>
        <begin position="268"/>
        <end position="288"/>
    </location>
</feature>
<keyword evidence="8 17" id="KW-0133">Cell shape</keyword>
<keyword evidence="5 17" id="KW-1003">Cell membrane</keyword>
<dbReference type="GO" id="GO:0046677">
    <property type="term" value="P:response to antibiotic"/>
    <property type="evidence" value="ECO:0007669"/>
    <property type="project" value="UniProtKB-UniRule"/>
</dbReference>
<comment type="catalytic activity">
    <reaction evidence="16 17">
        <text>di-trans,octa-cis-undecaprenyl diphosphate + H2O = di-trans,octa-cis-undecaprenyl phosphate + phosphate + H(+)</text>
        <dbReference type="Rhea" id="RHEA:28094"/>
        <dbReference type="ChEBI" id="CHEBI:15377"/>
        <dbReference type="ChEBI" id="CHEBI:15378"/>
        <dbReference type="ChEBI" id="CHEBI:43474"/>
        <dbReference type="ChEBI" id="CHEBI:58405"/>
        <dbReference type="ChEBI" id="CHEBI:60392"/>
        <dbReference type="EC" id="3.6.1.27"/>
    </reaction>
</comment>
<comment type="function">
    <text evidence="17">Catalyzes the dephosphorylation of undecaprenyl diphosphate (UPP). Confers resistance to bacitracin.</text>
</comment>
<keyword evidence="9 17" id="KW-0573">Peptidoglycan synthesis</keyword>
<evidence type="ECO:0000256" key="13">
    <source>
        <dbReference type="ARBA" id="ARBA00023316"/>
    </source>
</evidence>
<evidence type="ECO:0000256" key="7">
    <source>
        <dbReference type="ARBA" id="ARBA00022801"/>
    </source>
</evidence>
<keyword evidence="7 17" id="KW-0378">Hydrolase</keyword>
<feature type="transmembrane region" description="Helical" evidence="17">
    <location>
        <begin position="134"/>
        <end position="150"/>
    </location>
</feature>
<dbReference type="OrthoDB" id="9808289at2"/>
<feature type="region of interest" description="Disordered" evidence="18">
    <location>
        <begin position="184"/>
        <end position="208"/>
    </location>
</feature>
<dbReference type="HAMAP" id="MF_01006">
    <property type="entry name" value="Undec_diphosphatase"/>
    <property type="match status" value="1"/>
</dbReference>
<feature type="compositionally biased region" description="Low complexity" evidence="18">
    <location>
        <begin position="184"/>
        <end position="195"/>
    </location>
</feature>
<proteinExistence type="inferred from homology"/>
<evidence type="ECO:0000256" key="18">
    <source>
        <dbReference type="SAM" id="MobiDB-lite"/>
    </source>
</evidence>
<comment type="similarity">
    <text evidence="2 17">Belongs to the UppP family.</text>
</comment>
<dbReference type="GO" id="GO:0009252">
    <property type="term" value="P:peptidoglycan biosynthetic process"/>
    <property type="evidence" value="ECO:0007669"/>
    <property type="project" value="UniProtKB-KW"/>
</dbReference>
<evidence type="ECO:0000256" key="17">
    <source>
        <dbReference type="HAMAP-Rule" id="MF_01006"/>
    </source>
</evidence>
<reference evidence="20" key="1">
    <citation type="submission" date="2015-02" db="EMBL/GenBank/DDBJ databases">
        <title>Draft Genome of Frankia sp. CpI1-S.</title>
        <authorList>
            <person name="Oshone R.T."/>
            <person name="Ngom M."/>
            <person name="Ghodhbane-Gtari F."/>
            <person name="Gtari M."/>
            <person name="Morris K."/>
            <person name="Thomas K."/>
            <person name="Sen A."/>
            <person name="Tisa L.S."/>
        </authorList>
    </citation>
    <scope>NUCLEOTIDE SEQUENCE [LARGE SCALE GENOMIC DNA]</scope>
    <source>
        <strain evidence="20">CpI1-S</strain>
    </source>
</reference>
<evidence type="ECO:0000256" key="12">
    <source>
        <dbReference type="ARBA" id="ARBA00023251"/>
    </source>
</evidence>
<dbReference type="AlphaFoldDB" id="A0A0D8BHA8"/>
<dbReference type="EMBL" id="JYFN01000012">
    <property type="protein sequence ID" value="KJE23668.1"/>
    <property type="molecule type" value="Genomic_DNA"/>
</dbReference>
<gene>
    <name evidence="17" type="primary">uppP</name>
    <name evidence="19" type="ORF">FF36_02118</name>
</gene>
<dbReference type="NCBIfam" id="NF001395">
    <property type="entry name" value="PRK00281.3-1"/>
    <property type="match status" value="1"/>
</dbReference>
<evidence type="ECO:0000256" key="3">
    <source>
        <dbReference type="ARBA" id="ARBA00012374"/>
    </source>
</evidence>
<dbReference type="GO" id="GO:0071555">
    <property type="term" value="P:cell wall organization"/>
    <property type="evidence" value="ECO:0007669"/>
    <property type="project" value="UniProtKB-KW"/>
</dbReference>
<keyword evidence="11 17" id="KW-0472">Membrane</keyword>
<evidence type="ECO:0000256" key="16">
    <source>
        <dbReference type="ARBA" id="ARBA00047594"/>
    </source>
</evidence>
<evidence type="ECO:0000256" key="8">
    <source>
        <dbReference type="ARBA" id="ARBA00022960"/>
    </source>
</evidence>